<gene>
    <name evidence="2" type="ORF">SAMN02927937_00151</name>
</gene>
<protein>
    <submittedName>
        <fullName evidence="2">Uncharacterized protein</fullName>
    </submittedName>
</protein>
<dbReference type="OrthoDB" id="1354051at2"/>
<dbReference type="RefSeq" id="WP_091095319.1">
    <property type="nucleotide sequence ID" value="NZ_FNXE01000001.1"/>
</dbReference>
<reference evidence="2 3" key="1">
    <citation type="submission" date="2016-10" db="EMBL/GenBank/DDBJ databases">
        <authorList>
            <person name="de Groot N.N."/>
        </authorList>
    </citation>
    <scope>NUCLEOTIDE SEQUENCE [LARGE SCALE GENOMIC DNA]</scope>
    <source>
        <strain evidence="2 3">CGMCC 1.10825</strain>
    </source>
</reference>
<dbReference type="Proteomes" id="UP000199634">
    <property type="component" value="Unassembled WGS sequence"/>
</dbReference>
<feature type="chain" id="PRO_5011508145" evidence="1">
    <location>
        <begin position="19"/>
        <end position="181"/>
    </location>
</feature>
<keyword evidence="3" id="KW-1185">Reference proteome</keyword>
<evidence type="ECO:0000313" key="3">
    <source>
        <dbReference type="Proteomes" id="UP000199634"/>
    </source>
</evidence>
<proteinExistence type="predicted"/>
<sequence length="181" mass="21119">MKKIYSLFLLVTATASHAQIGDAIHCGYDFTSYIVVKPHEDGKDKTINGLKMSICDENGNEVINKNFKLSWKNNNQPLHFVRNYKIDVNNNRLEGFDKGKWFYYFADNHYLVTVTNTFNAEAYYLKIEDTDGEENGGHFKTFTMQLAPYNMYILCDSEERQQAMQFGRRMNKPIDVVLEKR</sequence>
<dbReference type="EMBL" id="FNXE01000001">
    <property type="protein sequence ID" value="SEH55020.1"/>
    <property type="molecule type" value="Genomic_DNA"/>
</dbReference>
<feature type="signal peptide" evidence="1">
    <location>
        <begin position="1"/>
        <end position="18"/>
    </location>
</feature>
<keyword evidence="1" id="KW-0732">Signal</keyword>
<dbReference type="STRING" id="1159016.SAMN02927937_00151"/>
<organism evidence="2 3">
    <name type="scientific">Paenimyroides marinum</name>
    <dbReference type="NCBI Taxonomy" id="1159016"/>
    <lineage>
        <taxon>Bacteria</taxon>
        <taxon>Pseudomonadati</taxon>
        <taxon>Bacteroidota</taxon>
        <taxon>Flavobacteriia</taxon>
        <taxon>Flavobacteriales</taxon>
        <taxon>Flavobacteriaceae</taxon>
        <taxon>Paenimyroides</taxon>
    </lineage>
</organism>
<evidence type="ECO:0000256" key="1">
    <source>
        <dbReference type="SAM" id="SignalP"/>
    </source>
</evidence>
<evidence type="ECO:0000313" key="2">
    <source>
        <dbReference type="EMBL" id="SEH55020.1"/>
    </source>
</evidence>
<name>A0A1H6J463_9FLAO</name>
<dbReference type="AlphaFoldDB" id="A0A1H6J463"/>
<accession>A0A1H6J463</accession>